<keyword evidence="3" id="KW-1185">Reference proteome</keyword>
<comment type="caution">
    <text evidence="2">The sequence shown here is derived from an EMBL/GenBank/DDBJ whole genome shotgun (WGS) entry which is preliminary data.</text>
</comment>
<proteinExistence type="predicted"/>
<name>A0ABQ2EA37_9GAMM</name>
<evidence type="ECO:0000256" key="1">
    <source>
        <dbReference type="SAM" id="MobiDB-lite"/>
    </source>
</evidence>
<evidence type="ECO:0000313" key="3">
    <source>
        <dbReference type="Proteomes" id="UP000599009"/>
    </source>
</evidence>
<reference evidence="3" key="1">
    <citation type="journal article" date="2019" name="Int. J. Syst. Evol. Microbiol.">
        <title>The Global Catalogue of Microorganisms (GCM) 10K type strain sequencing project: providing services to taxonomists for standard genome sequencing and annotation.</title>
        <authorList>
            <consortium name="The Broad Institute Genomics Platform"/>
            <consortium name="The Broad Institute Genome Sequencing Center for Infectious Disease"/>
            <person name="Wu L."/>
            <person name="Ma J."/>
        </authorList>
    </citation>
    <scope>NUCLEOTIDE SEQUENCE [LARGE SCALE GENOMIC DNA]</scope>
    <source>
        <strain evidence="3">CGMCC 1.8985</strain>
    </source>
</reference>
<protein>
    <submittedName>
        <fullName evidence="2">Uncharacterized protein</fullName>
    </submittedName>
</protein>
<feature type="region of interest" description="Disordered" evidence="1">
    <location>
        <begin position="38"/>
        <end position="68"/>
    </location>
</feature>
<dbReference type="Proteomes" id="UP000599009">
    <property type="component" value="Unassembled WGS sequence"/>
</dbReference>
<evidence type="ECO:0000313" key="2">
    <source>
        <dbReference type="EMBL" id="GGK02800.1"/>
    </source>
</evidence>
<dbReference type="EMBL" id="BMME01000001">
    <property type="protein sequence ID" value="GGK02800.1"/>
    <property type="molecule type" value="Genomic_DNA"/>
</dbReference>
<feature type="region of interest" description="Disordered" evidence="1">
    <location>
        <begin position="81"/>
        <end position="107"/>
    </location>
</feature>
<sequence length="107" mass="11591">MSYRLAASRAFRSGATIIAVSALHCRLCARKRFGKVRQRCHRPTGGPLSRSDRLHPRGHPHGVFPRTRAWPGFLPAPMARRASTPALASNGSGGLDVSNDRKAPQPA</sequence>
<gene>
    <name evidence="2" type="ORF">GCM10011394_09790</name>
</gene>
<accession>A0ABQ2EA37</accession>
<organism evidence="2 3">
    <name type="scientific">Luteimonas terricola</name>
    <dbReference type="NCBI Taxonomy" id="645597"/>
    <lineage>
        <taxon>Bacteria</taxon>
        <taxon>Pseudomonadati</taxon>
        <taxon>Pseudomonadota</taxon>
        <taxon>Gammaproteobacteria</taxon>
        <taxon>Lysobacterales</taxon>
        <taxon>Lysobacteraceae</taxon>
        <taxon>Luteimonas</taxon>
    </lineage>
</organism>
<feature type="compositionally biased region" description="Basic and acidic residues" evidence="1">
    <location>
        <begin position="98"/>
        <end position="107"/>
    </location>
</feature>